<protein>
    <submittedName>
        <fullName evidence="1">DUF1993 domain-containing protein</fullName>
    </submittedName>
</protein>
<dbReference type="InterPro" id="IPR018531">
    <property type="entry name" value="DUF1993"/>
</dbReference>
<dbReference type="InterPro" id="IPR034660">
    <property type="entry name" value="DinB/YfiT-like"/>
</dbReference>
<sequence length="169" mass="18653">MSISMSSASVPIFVSMLGNLSKCLAKARAHAEAKKFDPNVLVTVRLAPDMLPFKNQIQIACDSAKLCVARLTGTDAPVFEDNEATLSELEARIAKTLAWLESVPREKLDGTEEKQVSVPRRNSEPLKYSGEQYLKHYALPNFFFHVTTAYALLRHNGVDLGKADFLGGR</sequence>
<proteinExistence type="predicted"/>
<gene>
    <name evidence="1" type="ORF">JY651_47450</name>
</gene>
<organism evidence="1 2">
    <name type="scientific">Pyxidicoccus parkwayensis</name>
    <dbReference type="NCBI Taxonomy" id="2813578"/>
    <lineage>
        <taxon>Bacteria</taxon>
        <taxon>Pseudomonadati</taxon>
        <taxon>Myxococcota</taxon>
        <taxon>Myxococcia</taxon>
        <taxon>Myxococcales</taxon>
        <taxon>Cystobacterineae</taxon>
        <taxon>Myxococcaceae</taxon>
        <taxon>Pyxidicoccus</taxon>
    </lineage>
</organism>
<name>A0ABX7NUR0_9BACT</name>
<dbReference type="Pfam" id="PF09351">
    <property type="entry name" value="DUF1993"/>
    <property type="match status" value="1"/>
</dbReference>
<accession>A0ABX7NUR0</accession>
<evidence type="ECO:0000313" key="1">
    <source>
        <dbReference type="EMBL" id="QSQ22661.1"/>
    </source>
</evidence>
<dbReference type="Gene3D" id="1.20.120.450">
    <property type="entry name" value="dinb family like domain"/>
    <property type="match status" value="1"/>
</dbReference>
<reference evidence="1 2" key="1">
    <citation type="submission" date="2021-02" db="EMBL/GenBank/DDBJ databases">
        <title>De Novo genome assembly of isolated myxobacteria.</title>
        <authorList>
            <person name="Stevens D.C."/>
        </authorList>
    </citation>
    <scope>NUCLEOTIDE SEQUENCE [LARGE SCALE GENOMIC DNA]</scope>
    <source>
        <strain evidence="2">SCPEA02</strain>
    </source>
</reference>
<evidence type="ECO:0000313" key="2">
    <source>
        <dbReference type="Proteomes" id="UP000662747"/>
    </source>
</evidence>
<keyword evidence="2" id="KW-1185">Reference proteome</keyword>
<dbReference type="RefSeq" id="WP_206724236.1">
    <property type="nucleotide sequence ID" value="NZ_CP071090.1"/>
</dbReference>
<dbReference type="EMBL" id="CP071090">
    <property type="protein sequence ID" value="QSQ22661.1"/>
    <property type="molecule type" value="Genomic_DNA"/>
</dbReference>
<dbReference type="PANTHER" id="PTHR36922">
    <property type="entry name" value="BLL2446 PROTEIN"/>
    <property type="match status" value="1"/>
</dbReference>
<dbReference type="SUPFAM" id="SSF109854">
    <property type="entry name" value="DinB/YfiT-like putative metalloenzymes"/>
    <property type="match status" value="1"/>
</dbReference>
<dbReference type="Proteomes" id="UP000662747">
    <property type="component" value="Chromosome"/>
</dbReference>
<dbReference type="PANTHER" id="PTHR36922:SF1">
    <property type="entry name" value="DUF1993 DOMAIN-CONTAINING PROTEIN"/>
    <property type="match status" value="1"/>
</dbReference>